<dbReference type="InterPro" id="IPR052625">
    <property type="entry name" value="Chl_b_Red"/>
</dbReference>
<dbReference type="GO" id="GO:0015996">
    <property type="term" value="P:chlorophyll catabolic process"/>
    <property type="evidence" value="ECO:0007669"/>
    <property type="project" value="TreeGrafter"/>
</dbReference>
<gene>
    <name evidence="3" type="ORF">DCAR_010453</name>
</gene>
<dbReference type="PROSITE" id="PS50244">
    <property type="entry name" value="S5A_REDUCTASE"/>
    <property type="match status" value="1"/>
</dbReference>
<dbReference type="AlphaFoldDB" id="A0A166ARS2"/>
<dbReference type="PANTHER" id="PTHR24314">
    <property type="entry name" value="NON-SPECIFIC LIPID TRANSFER PROTEIN-RELATED"/>
    <property type="match status" value="1"/>
</dbReference>
<protein>
    <submittedName>
        <fullName evidence="3">Uncharacterized protein</fullName>
    </submittedName>
</protein>
<dbReference type="Pfam" id="PF00106">
    <property type="entry name" value="adh_short"/>
    <property type="match status" value="1"/>
</dbReference>
<dbReference type="Gene3D" id="1.20.120.1630">
    <property type="match status" value="1"/>
</dbReference>
<accession>A0A166ARS2</accession>
<sequence length="568" mass="65249">MDPKRLYILGLEIDEYNNILHKCNLARLLSLAESYSTTVYEATFRPVKAKAINSVRVAPNRGARGGDGQMSDLIWYSWLGGIIMGTMIGSNMAFDEVSPAGPRNVVITGSTRGIGKALAREFLLSGDRVVVASRSSHESVEKTIRELEDSLEESRETADDFSRRSLENAEVMGVACDVSDPKDVKRLADFAVNEFGSIDIWINNAGTNKGFRPLLLFSDEDIQQIGEGKNKMLNCELLETVARTLVPHMRAVKGNGKAINYLTPPRILLALLTAWLCRGRWSDEEENAVYASETDRLRNWAESQTRLLITDAMESDTRVSVFSMIDLYWTVIPVFLLHYYATHPLAQFDSLRSWAVIVLTWVWSLRLTHSYLRREKWQLGAREDWRFSDMRRQYGHSWWWISFFSVYVTQQVFLIGICLPLYVVHSVNRPFNIWDVLAIFVCLLGVAIAYIADTQLYNFVTANNKLKELGKPTVPNLDKGLWRYSRHPNYFGEQLWWWGLGIFAWNLGQSWTFIGALVNSMCLAYVTVLVEKRMLKQEFRAEAYRQYQKTTSVWIPWFKSYPQEKKNA</sequence>
<reference evidence="3" key="1">
    <citation type="journal article" date="2016" name="Nat. Genet.">
        <title>A high-quality carrot genome assembly provides new insights into carotenoid accumulation and asterid genome evolution.</title>
        <authorList>
            <person name="Iorizzo M."/>
            <person name="Ellison S."/>
            <person name="Senalik D."/>
            <person name="Zeng P."/>
            <person name="Satapoomin P."/>
            <person name="Huang J."/>
            <person name="Bowman M."/>
            <person name="Iovene M."/>
            <person name="Sanseverino W."/>
            <person name="Cavagnaro P."/>
            <person name="Yildiz M."/>
            <person name="Macko-Podgorni A."/>
            <person name="Moranska E."/>
            <person name="Grzebelus E."/>
            <person name="Grzebelus D."/>
            <person name="Ashrafi H."/>
            <person name="Zheng Z."/>
            <person name="Cheng S."/>
            <person name="Spooner D."/>
            <person name="Van Deynze A."/>
            <person name="Simon P."/>
        </authorList>
    </citation>
    <scope>NUCLEOTIDE SEQUENCE [LARGE SCALE GENOMIC DNA]</scope>
    <source>
        <tissue evidence="3">Leaf</tissue>
    </source>
</reference>
<dbReference type="Gramene" id="KZN01699">
    <property type="protein sequence ID" value="KZN01699"/>
    <property type="gene ID" value="DCAR_010453"/>
</dbReference>
<evidence type="ECO:0000313" key="3">
    <source>
        <dbReference type="EMBL" id="KZN01699.1"/>
    </source>
</evidence>
<keyword evidence="2" id="KW-1133">Transmembrane helix</keyword>
<dbReference type="Pfam" id="PF06966">
    <property type="entry name" value="DUF1295"/>
    <property type="match status" value="1"/>
</dbReference>
<dbReference type="InterPro" id="IPR002347">
    <property type="entry name" value="SDR_fam"/>
</dbReference>
<keyword evidence="2" id="KW-0812">Transmembrane</keyword>
<dbReference type="GO" id="GO:0034256">
    <property type="term" value="F:chlorophyll(ide) b reductase activity"/>
    <property type="evidence" value="ECO:0007669"/>
    <property type="project" value="TreeGrafter"/>
</dbReference>
<evidence type="ECO:0000256" key="1">
    <source>
        <dbReference type="SAM" id="Coils"/>
    </source>
</evidence>
<dbReference type="GO" id="GO:0010304">
    <property type="term" value="P:PSII associated light-harvesting complex II catabolic process"/>
    <property type="evidence" value="ECO:0007669"/>
    <property type="project" value="TreeGrafter"/>
</dbReference>
<proteinExistence type="predicted"/>
<feature type="transmembrane region" description="Helical" evidence="2">
    <location>
        <begin position="511"/>
        <end position="530"/>
    </location>
</feature>
<dbReference type="CDD" id="cd05233">
    <property type="entry name" value="SDR_c"/>
    <property type="match status" value="1"/>
</dbReference>
<name>A0A166ARS2_DAUCS</name>
<dbReference type="EMBL" id="LNRQ01000003">
    <property type="protein sequence ID" value="KZN01699.1"/>
    <property type="molecule type" value="Genomic_DNA"/>
</dbReference>
<organism evidence="3">
    <name type="scientific">Daucus carota subsp. sativus</name>
    <name type="common">Carrot</name>
    <dbReference type="NCBI Taxonomy" id="79200"/>
    <lineage>
        <taxon>Eukaryota</taxon>
        <taxon>Viridiplantae</taxon>
        <taxon>Streptophyta</taxon>
        <taxon>Embryophyta</taxon>
        <taxon>Tracheophyta</taxon>
        <taxon>Spermatophyta</taxon>
        <taxon>Magnoliopsida</taxon>
        <taxon>eudicotyledons</taxon>
        <taxon>Gunneridae</taxon>
        <taxon>Pentapetalae</taxon>
        <taxon>asterids</taxon>
        <taxon>campanulids</taxon>
        <taxon>Apiales</taxon>
        <taxon>Apiaceae</taxon>
        <taxon>Apioideae</taxon>
        <taxon>Scandiceae</taxon>
        <taxon>Daucinae</taxon>
        <taxon>Daucus</taxon>
        <taxon>Daucus sect. Daucus</taxon>
    </lineage>
</organism>
<feature type="coiled-coil region" evidence="1">
    <location>
        <begin position="137"/>
        <end position="164"/>
    </location>
</feature>
<keyword evidence="2" id="KW-0472">Membrane</keyword>
<comment type="caution">
    <text evidence="3">The sequence shown here is derived from an EMBL/GenBank/DDBJ whole genome shotgun (WGS) entry which is preliminary data.</text>
</comment>
<dbReference type="InterPro" id="IPR036291">
    <property type="entry name" value="NAD(P)-bd_dom_sf"/>
</dbReference>
<feature type="transmembrane region" description="Helical" evidence="2">
    <location>
        <begin position="321"/>
        <end position="341"/>
    </location>
</feature>
<feature type="transmembrane region" description="Helical" evidence="2">
    <location>
        <begin position="431"/>
        <end position="452"/>
    </location>
</feature>
<dbReference type="InterPro" id="IPR010721">
    <property type="entry name" value="UstE-like"/>
</dbReference>
<keyword evidence="1" id="KW-0175">Coiled coil</keyword>
<feature type="transmembrane region" description="Helical" evidence="2">
    <location>
        <begin position="398"/>
        <end position="425"/>
    </location>
</feature>
<dbReference type="STRING" id="79200.A0A166ARS2"/>
<dbReference type="SUPFAM" id="SSF51735">
    <property type="entry name" value="NAD(P)-binding Rossmann-fold domains"/>
    <property type="match status" value="1"/>
</dbReference>
<dbReference type="Gene3D" id="3.40.50.720">
    <property type="entry name" value="NAD(P)-binding Rossmann-like Domain"/>
    <property type="match status" value="1"/>
</dbReference>
<evidence type="ECO:0000256" key="2">
    <source>
        <dbReference type="SAM" id="Phobius"/>
    </source>
</evidence>
<dbReference type="PANTHER" id="PTHR24314:SF21">
    <property type="entry name" value="CHLOROPHYLL(IDE) B REDUCTASE NYC1, CHLOROPLASTIC-RELATED"/>
    <property type="match status" value="1"/>
</dbReference>